<feature type="signal peptide" evidence="1">
    <location>
        <begin position="1"/>
        <end position="22"/>
    </location>
</feature>
<keyword evidence="1" id="KW-0732">Signal</keyword>
<accession>A0ABY4IYW3</accession>
<name>A0ABY4IYW3_9MICO</name>
<sequence length="321" mass="33851">MMTRFRKTAIAAFVAAAVSATAAAPASASTAEPSDSAELNAVLAAVPDEYAVDAANADSLAAEILGGSPLEVLTPTGQETEVAISEVSAGLPQSVLPLDENQDAVARDDETTTVAQQKLDGSVQIITTIESSSAPTTYSYDLTLPENTTLRMNDDGSVVAYDDTGAFVAGVHKPWAIDATGAAVPTHFAVDGNRLTQFVEHDAAHAYPIVTDPWLGANLYGSVKATKTSQGYVLTTTPTAWGAAYSGVANLPMWWAHADEVKNKVPKGYAWSLSLQEQLYCHIAGWPVSANPSYDLESWKPHTYWEAQIPSKCLGGYSPGN</sequence>
<organism evidence="2 3">
    <name type="scientific">Microbacterium aurugineum</name>
    <dbReference type="NCBI Taxonomy" id="2851642"/>
    <lineage>
        <taxon>Bacteria</taxon>
        <taxon>Bacillati</taxon>
        <taxon>Actinomycetota</taxon>
        <taxon>Actinomycetes</taxon>
        <taxon>Micrococcales</taxon>
        <taxon>Microbacteriaceae</taxon>
        <taxon>Microbacterium</taxon>
    </lineage>
</organism>
<dbReference type="EMBL" id="CP078078">
    <property type="protein sequence ID" value="UPL17879.1"/>
    <property type="molecule type" value="Genomic_DNA"/>
</dbReference>
<dbReference type="RefSeq" id="WP_261811115.1">
    <property type="nucleotide sequence ID" value="NZ_CP078078.1"/>
</dbReference>
<keyword evidence="3" id="KW-1185">Reference proteome</keyword>
<evidence type="ECO:0008006" key="4">
    <source>
        <dbReference type="Google" id="ProtNLM"/>
    </source>
</evidence>
<dbReference type="Proteomes" id="UP000830631">
    <property type="component" value="Chromosome"/>
</dbReference>
<evidence type="ECO:0000313" key="3">
    <source>
        <dbReference type="Proteomes" id="UP000830631"/>
    </source>
</evidence>
<evidence type="ECO:0000256" key="1">
    <source>
        <dbReference type="SAM" id="SignalP"/>
    </source>
</evidence>
<proteinExistence type="predicted"/>
<evidence type="ECO:0000313" key="2">
    <source>
        <dbReference type="EMBL" id="UPL17879.1"/>
    </source>
</evidence>
<protein>
    <recommendedName>
        <fullName evidence="4">DUF2599 domain-containing protein</fullName>
    </recommendedName>
</protein>
<feature type="chain" id="PRO_5046132335" description="DUF2599 domain-containing protein" evidence="1">
    <location>
        <begin position="23"/>
        <end position="321"/>
    </location>
</feature>
<reference evidence="2 3" key="1">
    <citation type="submission" date="2021-06" db="EMBL/GenBank/DDBJ databases">
        <title>Genome-based taxonomic framework of Microbacterium strains isolated from marine environment, the description of four new species and reclassification of four preexisting species.</title>
        <authorList>
            <person name="Lee S.D."/>
            <person name="Kim S.-M."/>
            <person name="Byeon Y.-S."/>
            <person name="Yang H.L."/>
            <person name="Kim I.S."/>
        </authorList>
    </citation>
    <scope>NUCLEOTIDE SEQUENCE [LARGE SCALE GENOMIC DNA]</scope>
    <source>
        <strain evidence="2 3">KSW4-10</strain>
    </source>
</reference>
<gene>
    <name evidence="2" type="ORF">KV397_08995</name>
</gene>